<dbReference type="Pfam" id="PF07302">
    <property type="entry name" value="AroM"/>
    <property type="match status" value="1"/>
</dbReference>
<reference evidence="2" key="1">
    <citation type="submission" date="2015-03" db="EMBL/GenBank/DDBJ databases">
        <authorList>
            <person name="Wibberg D."/>
        </authorList>
    </citation>
    <scope>NUCLEOTIDE SEQUENCE [LARGE SCALE GENOMIC DNA]</scope>
</reference>
<evidence type="ECO:0008006" key="3">
    <source>
        <dbReference type="Google" id="ProtNLM"/>
    </source>
</evidence>
<dbReference type="Proteomes" id="UP000033163">
    <property type="component" value="Chromosome I"/>
</dbReference>
<evidence type="ECO:0000313" key="2">
    <source>
        <dbReference type="Proteomes" id="UP000033163"/>
    </source>
</evidence>
<dbReference type="NCBIfam" id="NF007788">
    <property type="entry name" value="PRK10481.1"/>
    <property type="match status" value="1"/>
</dbReference>
<protein>
    <recommendedName>
        <fullName evidence="3">AroM protein</fullName>
    </recommendedName>
</protein>
<dbReference type="EMBL" id="LN831776">
    <property type="protein sequence ID" value="CQR57029.1"/>
    <property type="molecule type" value="Genomic_DNA"/>
</dbReference>
<name>A0A0E4HD17_9BACL</name>
<dbReference type="KEGG" id="pri:PRIO_4627"/>
<evidence type="ECO:0000313" key="1">
    <source>
        <dbReference type="EMBL" id="CQR57029.1"/>
    </source>
</evidence>
<proteinExistence type="predicted"/>
<dbReference type="InterPro" id="IPR010843">
    <property type="entry name" value="Uncharacterised_AroM"/>
</dbReference>
<organism evidence="1 2">
    <name type="scientific">Paenibacillus riograndensis SBR5</name>
    <dbReference type="NCBI Taxonomy" id="1073571"/>
    <lineage>
        <taxon>Bacteria</taxon>
        <taxon>Bacillati</taxon>
        <taxon>Bacillota</taxon>
        <taxon>Bacilli</taxon>
        <taxon>Bacillales</taxon>
        <taxon>Paenibacillaceae</taxon>
        <taxon>Paenibacillus</taxon>
        <taxon>Paenibacillus sonchi group</taxon>
    </lineage>
</organism>
<gene>
    <name evidence="1" type="ORF">PRIO_4627</name>
</gene>
<dbReference type="STRING" id="483937.AMQ84_18735"/>
<dbReference type="AlphaFoldDB" id="A0A0E4HD17"/>
<dbReference type="HOGENOM" id="CLU_077346_0_0_9"/>
<accession>A0A0E4HD17</accession>
<dbReference type="PATRIC" id="fig|1073571.4.peg.4968"/>
<sequence length="244" mass="26472">MWCASILSDETGPEQRRKEGARLKQIGLITIGQAPRTDVAPILEKYLEGRAELVQSGVLDGFTPAQVREYYTPGEGEYVLTSRMRDGSAAVVSRERIKSVLQGKIDAMEASGIKTILLLCTGEFPGLRTVRAHLIEPDRIIPPVVQALTGKRRLGLIGPLPEQEQNLNEKFAASGSALPFAAVSPYTGSEADFRAAAEKLKDRADVIVLDCMGYLEQHRQWAASAGVPVVLSNALMGKLIAEMV</sequence>